<protein>
    <submittedName>
        <fullName evidence="2">Homogentisate 1,2-dioxygenase</fullName>
    </submittedName>
</protein>
<keyword evidence="2" id="KW-0223">Dioxygenase</keyword>
<dbReference type="RefSeq" id="WP_093356226.1">
    <property type="nucleotide sequence ID" value="NZ_FOUY01000071.1"/>
</dbReference>
<reference evidence="2 3" key="1">
    <citation type="submission" date="2016-10" db="EMBL/GenBank/DDBJ databases">
        <authorList>
            <person name="de Groot N.N."/>
        </authorList>
    </citation>
    <scope>NUCLEOTIDE SEQUENCE [LARGE SCALE GENOMIC DNA]</scope>
    <source>
        <strain evidence="2 3">CGMCC 4.1877</strain>
    </source>
</reference>
<dbReference type="GO" id="GO:0051213">
    <property type="term" value="F:dioxygenase activity"/>
    <property type="evidence" value="ECO:0007669"/>
    <property type="project" value="UniProtKB-KW"/>
</dbReference>
<dbReference type="InterPro" id="IPR011051">
    <property type="entry name" value="RmlC_Cupin_sf"/>
</dbReference>
<dbReference type="Pfam" id="PF20510">
    <property type="entry name" value="HgmA_N"/>
    <property type="match status" value="1"/>
</dbReference>
<keyword evidence="3" id="KW-1185">Reference proteome</keyword>
<gene>
    <name evidence="2" type="ORF">SAMN05216207_10719</name>
</gene>
<organism evidence="2 3">
    <name type="scientific">Pseudonocardia ammonioxydans</name>
    <dbReference type="NCBI Taxonomy" id="260086"/>
    <lineage>
        <taxon>Bacteria</taxon>
        <taxon>Bacillati</taxon>
        <taxon>Actinomycetota</taxon>
        <taxon>Actinomycetes</taxon>
        <taxon>Pseudonocardiales</taxon>
        <taxon>Pseudonocardiaceae</taxon>
        <taxon>Pseudonocardia</taxon>
    </lineage>
</organism>
<name>A0A1I5HPC3_PSUAM</name>
<proteinExistence type="predicted"/>
<dbReference type="InterPro" id="IPR046452">
    <property type="entry name" value="HgmA_N"/>
</dbReference>
<evidence type="ECO:0000259" key="1">
    <source>
        <dbReference type="Pfam" id="PF20510"/>
    </source>
</evidence>
<dbReference type="OrthoDB" id="9811253at2"/>
<evidence type="ECO:0000313" key="2">
    <source>
        <dbReference type="EMBL" id="SFO50127.1"/>
    </source>
</evidence>
<sequence length="394" mass="43658">MSSNVRRGVIPRSPTGISEHVDEIYTQQGFFGQWVHMFRSRNVGFPATWSSDDVMYNGVDTNELTPADLTDPEGSSTPLLYGDGIAISFSRRAQPMPFTEVNADFHQIRFYHRGEHLLETELGRLEVEAGDFVVVPKGLAYRDSPRRTEGNAVLIFETLEPVVPAEELWDGVGFTSFFTDFSAMKLPEPVGQIDNVETEVRLKFRGEVHRLTYDFDPCSDVVGWMGDPVMFSLNVWDIPGLGSSHGFLPPPAAAVLMSQDKSFFFNVMSPKPWPSAPEPNGSIGAPAHLNDYDEVWFNHVADAAPHTDGHLWRLPPSIPHPGIKRPPFTPDGPVERPQELKLNFDCRSTLTWTEAGRKALMPDPQIGLYTSLAGTHIGVVPDEAVGYAAGRSHS</sequence>
<dbReference type="AlphaFoldDB" id="A0A1I5HPC3"/>
<evidence type="ECO:0000313" key="3">
    <source>
        <dbReference type="Proteomes" id="UP000199614"/>
    </source>
</evidence>
<dbReference type="EMBL" id="FOUY01000071">
    <property type="protein sequence ID" value="SFO50127.1"/>
    <property type="molecule type" value="Genomic_DNA"/>
</dbReference>
<feature type="domain" description="Homogentisate 1,2-dioxygenase N-terminal" evidence="1">
    <location>
        <begin position="101"/>
        <end position="231"/>
    </location>
</feature>
<accession>A0A1I5HPC3</accession>
<keyword evidence="2" id="KW-0560">Oxidoreductase</keyword>
<dbReference type="STRING" id="260086.SAMN05216207_10719"/>
<dbReference type="Proteomes" id="UP000199614">
    <property type="component" value="Unassembled WGS sequence"/>
</dbReference>
<dbReference type="SUPFAM" id="SSF51182">
    <property type="entry name" value="RmlC-like cupins"/>
    <property type="match status" value="1"/>
</dbReference>